<evidence type="ECO:0000313" key="3">
    <source>
        <dbReference type="Proteomes" id="UP000184267"/>
    </source>
</evidence>
<dbReference type="Proteomes" id="UP000184267">
    <property type="component" value="Unassembled WGS sequence"/>
</dbReference>
<comment type="similarity">
    <text evidence="1">Belongs to the Cyclase 1 superfamily.</text>
</comment>
<proteinExistence type="inferred from homology"/>
<sequence>MATERQLPTYDELPTFKDFSGCAWEVWGKDDQLGTINLLTDEVVKEGVKEVKTGKAVCLNWPIQFPNKPAFGRVQPHHEIIFKADRGAVHDDILHINTQSGSQWDGLKHFGLLKHGLFYQGTPASSFQNGHITIPDPTDIDPELIKFGIHNWAQHGICGRGILLDMVKFYSDANGGRLPYDPMTTHAIPAADLIACAQKEGITFRRGDILLLRVGFIQRYYGGTQEERDGLCERDRAEHFAGIEQSDDMKRFLWNNHFAAIASDQPALERWPVPEGTPHLHQTLLGLWGMPIGEFFDLEALSKQCAETGRYTFFFSSWPLNV</sequence>
<dbReference type="EMBL" id="MNAD01001707">
    <property type="protein sequence ID" value="OJT01988.1"/>
    <property type="molecule type" value="Genomic_DNA"/>
</dbReference>
<dbReference type="InterPro" id="IPR007325">
    <property type="entry name" value="KFase/CYL"/>
</dbReference>
<dbReference type="AlphaFoldDB" id="A0A1M2V337"/>
<dbReference type="Gene3D" id="3.50.30.50">
    <property type="entry name" value="Putative cyclase"/>
    <property type="match status" value="1"/>
</dbReference>
<dbReference type="SUPFAM" id="SSF102198">
    <property type="entry name" value="Putative cyclase"/>
    <property type="match status" value="1"/>
</dbReference>
<keyword evidence="3" id="KW-1185">Reference proteome</keyword>
<organism evidence="2 3">
    <name type="scientific">Trametes pubescens</name>
    <name type="common">White-rot fungus</name>
    <dbReference type="NCBI Taxonomy" id="154538"/>
    <lineage>
        <taxon>Eukaryota</taxon>
        <taxon>Fungi</taxon>
        <taxon>Dikarya</taxon>
        <taxon>Basidiomycota</taxon>
        <taxon>Agaricomycotina</taxon>
        <taxon>Agaricomycetes</taxon>
        <taxon>Polyporales</taxon>
        <taxon>Polyporaceae</taxon>
        <taxon>Trametes</taxon>
    </lineage>
</organism>
<accession>A0A1M2V337</accession>
<evidence type="ECO:0000313" key="2">
    <source>
        <dbReference type="EMBL" id="OJT01988.1"/>
    </source>
</evidence>
<dbReference type="GO" id="GO:0004061">
    <property type="term" value="F:arylformamidase activity"/>
    <property type="evidence" value="ECO:0007669"/>
    <property type="project" value="InterPro"/>
</dbReference>
<dbReference type="PANTHER" id="PTHR34861:SF10">
    <property type="entry name" value="CYCLASE"/>
    <property type="match status" value="1"/>
</dbReference>
<dbReference type="InterPro" id="IPR037175">
    <property type="entry name" value="KFase_sf"/>
</dbReference>
<gene>
    <name evidence="2" type="ORF">TRAPUB_7522</name>
</gene>
<protein>
    <recommendedName>
        <fullName evidence="4">Cyclase</fullName>
    </recommendedName>
</protein>
<reference evidence="2 3" key="1">
    <citation type="submission" date="2016-10" db="EMBL/GenBank/DDBJ databases">
        <title>Genome sequence of the basidiomycete white-rot fungus Trametes pubescens.</title>
        <authorList>
            <person name="Makela M.R."/>
            <person name="Granchi Z."/>
            <person name="Peng M."/>
            <person name="De Vries R.P."/>
            <person name="Grigoriev I."/>
            <person name="Riley R."/>
            <person name="Hilden K."/>
        </authorList>
    </citation>
    <scope>NUCLEOTIDE SEQUENCE [LARGE SCALE GENOMIC DNA]</scope>
    <source>
        <strain evidence="2 3">FBCC735</strain>
    </source>
</reference>
<dbReference type="GO" id="GO:0019441">
    <property type="term" value="P:L-tryptophan catabolic process to kynurenine"/>
    <property type="evidence" value="ECO:0007669"/>
    <property type="project" value="InterPro"/>
</dbReference>
<evidence type="ECO:0000256" key="1">
    <source>
        <dbReference type="ARBA" id="ARBA00007865"/>
    </source>
</evidence>
<comment type="caution">
    <text evidence="2">The sequence shown here is derived from an EMBL/GenBank/DDBJ whole genome shotgun (WGS) entry which is preliminary data.</text>
</comment>
<dbReference type="Pfam" id="PF04199">
    <property type="entry name" value="Cyclase"/>
    <property type="match status" value="1"/>
</dbReference>
<evidence type="ECO:0008006" key="4">
    <source>
        <dbReference type="Google" id="ProtNLM"/>
    </source>
</evidence>
<dbReference type="PANTHER" id="PTHR34861">
    <property type="match status" value="1"/>
</dbReference>
<name>A0A1M2V337_TRAPU</name>
<dbReference type="OrthoDB" id="5396at2759"/>